<organism evidence="2 3">
    <name type="scientific">Parvibium lacunae</name>
    <dbReference type="NCBI Taxonomy" id="1888893"/>
    <lineage>
        <taxon>Bacteria</taxon>
        <taxon>Pseudomonadati</taxon>
        <taxon>Pseudomonadota</taxon>
        <taxon>Betaproteobacteria</taxon>
        <taxon>Burkholderiales</taxon>
        <taxon>Alcaligenaceae</taxon>
        <taxon>Parvibium</taxon>
    </lineage>
</organism>
<dbReference type="OrthoDB" id="9763949at2"/>
<dbReference type="GO" id="GO:0016301">
    <property type="term" value="F:kinase activity"/>
    <property type="evidence" value="ECO:0007669"/>
    <property type="project" value="UniProtKB-KW"/>
</dbReference>
<comment type="similarity">
    <text evidence="1">Belongs to the anhydro-N-acetylmuramic acid kinase family.</text>
</comment>
<proteinExistence type="inferred from homology"/>
<dbReference type="EMBL" id="QPGB01000005">
    <property type="protein sequence ID" value="RCS56773.1"/>
    <property type="molecule type" value="Genomic_DNA"/>
</dbReference>
<dbReference type="PANTHER" id="PTHR30605">
    <property type="entry name" value="ANHYDRO-N-ACETYLMURAMIC ACID KINASE"/>
    <property type="match status" value="1"/>
</dbReference>
<dbReference type="HAMAP" id="MF_01270">
    <property type="entry name" value="AnhMurNAc_kinase"/>
    <property type="match status" value="1"/>
</dbReference>
<comment type="catalytic activity">
    <reaction evidence="1">
        <text>1,6-anhydro-N-acetyl-beta-muramate + ATP + H2O = N-acetyl-D-muramate 6-phosphate + ADP + H(+)</text>
        <dbReference type="Rhea" id="RHEA:24952"/>
        <dbReference type="ChEBI" id="CHEBI:15377"/>
        <dbReference type="ChEBI" id="CHEBI:15378"/>
        <dbReference type="ChEBI" id="CHEBI:30616"/>
        <dbReference type="ChEBI" id="CHEBI:58690"/>
        <dbReference type="ChEBI" id="CHEBI:58722"/>
        <dbReference type="ChEBI" id="CHEBI:456216"/>
        <dbReference type="EC" id="2.7.1.170"/>
    </reaction>
</comment>
<dbReference type="Gene3D" id="3.30.420.40">
    <property type="match status" value="2"/>
</dbReference>
<dbReference type="InterPro" id="IPR005338">
    <property type="entry name" value="Anhydro_N_Ac-Mur_kinase"/>
</dbReference>
<sequence length="380" mass="41278">MSRYFIGLMSGTSLDGVDAVLADFSTADQPNAQPFPRILGHAFASFPSALREELLALQIPDGQNELARSQLAANQLVQLYTRVVNDLLRQTRITAGQIEALGVHGQTIRHQPELGYSIQLNNPALLAELTGIPVIAEFRSRDIAAGGQGAPLVPAFHAAVLQHPEQTRAILNIGGMSNLSLLPAAALQPDAPILGFDCGPGNVLLDTWIQHHQNKPFDLDGEWAASGEYLPALLEWLMHEPYFSQQPPKSTGRDLFNLVWLEEQIALACATPPAPQDVQATLMMLTVQSIAQDLRRHAPHCQLVLVCGGGARNPVLMRQLAKALPHLAWHTTDEFGIPAQSMEALAFAWLAWRHQEKQPGNLPAVTGAKGLRTLGAYYPA</sequence>
<protein>
    <recommendedName>
        <fullName evidence="1">Anhydro-N-acetylmuramic acid kinase</fullName>
        <ecNumber evidence="1">2.7.1.170</ecNumber>
    </recommendedName>
    <alternativeName>
        <fullName evidence="1">AnhMurNAc kinase</fullName>
    </alternativeName>
</protein>
<keyword evidence="1 2" id="KW-0808">Transferase</keyword>
<feature type="binding site" evidence="1">
    <location>
        <begin position="11"/>
        <end position="18"/>
    </location>
    <ligand>
        <name>ATP</name>
        <dbReference type="ChEBI" id="CHEBI:30616"/>
    </ligand>
</feature>
<dbReference type="GO" id="GO:0097175">
    <property type="term" value="P:1,6-anhydro-N-acetyl-beta-muramic acid catabolic process"/>
    <property type="evidence" value="ECO:0007669"/>
    <property type="project" value="UniProtKB-UniRule"/>
</dbReference>
<dbReference type="RefSeq" id="WP_114403376.1">
    <property type="nucleotide sequence ID" value="NZ_QPGB01000005.1"/>
</dbReference>
<accession>A0A368KZP8</accession>
<dbReference type="NCBIfam" id="NF007139">
    <property type="entry name" value="PRK09585.1-3"/>
    <property type="match status" value="1"/>
</dbReference>
<evidence type="ECO:0000313" key="2">
    <source>
        <dbReference type="EMBL" id="RCS56773.1"/>
    </source>
</evidence>
<dbReference type="PANTHER" id="PTHR30605:SF0">
    <property type="entry name" value="ANHYDRO-N-ACETYLMURAMIC ACID KINASE"/>
    <property type="match status" value="1"/>
</dbReference>
<comment type="pathway">
    <text evidence="1">Amino-sugar metabolism; 1,6-anhydro-N-acetylmuramate degradation.</text>
</comment>
<dbReference type="CDD" id="cd24050">
    <property type="entry name" value="ASKHA_NBD_ANMK"/>
    <property type="match status" value="1"/>
</dbReference>
<keyword evidence="3" id="KW-1185">Reference proteome</keyword>
<dbReference type="UniPathway" id="UPA00343"/>
<dbReference type="SUPFAM" id="SSF53067">
    <property type="entry name" value="Actin-like ATPase domain"/>
    <property type="match status" value="1"/>
</dbReference>
<comment type="caution">
    <text evidence="2">The sequence shown here is derived from an EMBL/GenBank/DDBJ whole genome shotgun (WGS) entry which is preliminary data.</text>
</comment>
<reference evidence="2 3" key="1">
    <citation type="journal article" date="2018" name="Int. J. Syst. Evol. Microbiol.">
        <title>Parvibium lacunae gen. nov., sp. nov., a new member of the family Alcaligenaceae isolated from a freshwater pond.</title>
        <authorList>
            <person name="Chen W.M."/>
            <person name="Xie P.B."/>
            <person name="Hsu M.Y."/>
            <person name="Sheu S.Y."/>
        </authorList>
    </citation>
    <scope>NUCLEOTIDE SEQUENCE [LARGE SCALE GENOMIC DNA]</scope>
    <source>
        <strain evidence="2 3">KMB9</strain>
    </source>
</reference>
<gene>
    <name evidence="1" type="primary">anmK</name>
    <name evidence="2" type="ORF">DU000_10510</name>
</gene>
<evidence type="ECO:0000313" key="3">
    <source>
        <dbReference type="Proteomes" id="UP000252357"/>
    </source>
</evidence>
<dbReference type="Pfam" id="PF03702">
    <property type="entry name" value="AnmK"/>
    <property type="match status" value="1"/>
</dbReference>
<name>A0A368KZP8_9BURK</name>
<keyword evidence="1" id="KW-0067">ATP-binding</keyword>
<keyword evidence="1" id="KW-0547">Nucleotide-binding</keyword>
<dbReference type="GO" id="GO:0016773">
    <property type="term" value="F:phosphotransferase activity, alcohol group as acceptor"/>
    <property type="evidence" value="ECO:0007669"/>
    <property type="project" value="UniProtKB-UniRule"/>
</dbReference>
<dbReference type="GO" id="GO:0009254">
    <property type="term" value="P:peptidoglycan turnover"/>
    <property type="evidence" value="ECO:0007669"/>
    <property type="project" value="UniProtKB-UniRule"/>
</dbReference>
<dbReference type="GO" id="GO:0006040">
    <property type="term" value="P:amino sugar metabolic process"/>
    <property type="evidence" value="ECO:0007669"/>
    <property type="project" value="InterPro"/>
</dbReference>
<dbReference type="GO" id="GO:0005524">
    <property type="term" value="F:ATP binding"/>
    <property type="evidence" value="ECO:0007669"/>
    <property type="project" value="UniProtKB-UniRule"/>
</dbReference>
<dbReference type="UniPathway" id="UPA00544"/>
<comment type="function">
    <text evidence="1">Catalyzes the specific phosphorylation of 1,6-anhydro-N-acetylmuramic acid (anhMurNAc) with the simultaneous cleavage of the 1,6-anhydro ring, generating MurNAc-6-P. Is required for the utilization of anhMurNAc either imported from the medium or derived from its own cell wall murein, and thus plays a role in cell wall recycling.</text>
</comment>
<keyword evidence="1" id="KW-0119">Carbohydrate metabolism</keyword>
<comment type="pathway">
    <text evidence="1">Cell wall biogenesis; peptidoglycan recycling.</text>
</comment>
<keyword evidence="1 2" id="KW-0418">Kinase</keyword>
<dbReference type="EC" id="2.7.1.170" evidence="1"/>
<dbReference type="InterPro" id="IPR043129">
    <property type="entry name" value="ATPase_NBD"/>
</dbReference>
<dbReference type="Proteomes" id="UP000252357">
    <property type="component" value="Unassembled WGS sequence"/>
</dbReference>
<dbReference type="AlphaFoldDB" id="A0A368KZP8"/>
<evidence type="ECO:0000256" key="1">
    <source>
        <dbReference type="HAMAP-Rule" id="MF_01270"/>
    </source>
</evidence>